<dbReference type="Proteomes" id="UP001529510">
    <property type="component" value="Unassembled WGS sequence"/>
</dbReference>
<dbReference type="EMBL" id="JAMKFB020000019">
    <property type="protein sequence ID" value="KAL0167019.1"/>
    <property type="molecule type" value="Genomic_DNA"/>
</dbReference>
<reference evidence="2 3" key="1">
    <citation type="submission" date="2024-05" db="EMBL/GenBank/DDBJ databases">
        <title>Genome sequencing and assembly of Indian major carp, Cirrhinus mrigala (Hamilton, 1822).</title>
        <authorList>
            <person name="Mohindra V."/>
            <person name="Chowdhury L.M."/>
            <person name="Lal K."/>
            <person name="Jena J.K."/>
        </authorList>
    </citation>
    <scope>NUCLEOTIDE SEQUENCE [LARGE SCALE GENOMIC DNA]</scope>
    <source>
        <strain evidence="2">CM1030</strain>
        <tissue evidence="2">Blood</tissue>
    </source>
</reference>
<proteinExistence type="predicted"/>
<feature type="compositionally biased region" description="Basic residues" evidence="1">
    <location>
        <begin position="40"/>
        <end position="52"/>
    </location>
</feature>
<feature type="region of interest" description="Disordered" evidence="1">
    <location>
        <begin position="1"/>
        <end position="64"/>
    </location>
</feature>
<feature type="non-terminal residue" evidence="2">
    <location>
        <position position="64"/>
    </location>
</feature>
<evidence type="ECO:0000313" key="2">
    <source>
        <dbReference type="EMBL" id="KAL0167019.1"/>
    </source>
</evidence>
<comment type="caution">
    <text evidence="2">The sequence shown here is derived from an EMBL/GenBank/DDBJ whole genome shotgun (WGS) entry which is preliminary data.</text>
</comment>
<keyword evidence="3" id="KW-1185">Reference proteome</keyword>
<sequence>GSSGRTRSFSLLPHLPPSSSPASQRHLPHHGPPSNIVTITHHKSPAAARRAKNQYPERLLEVKE</sequence>
<gene>
    <name evidence="2" type="ORF">M9458_038863</name>
</gene>
<evidence type="ECO:0000256" key="1">
    <source>
        <dbReference type="SAM" id="MobiDB-lite"/>
    </source>
</evidence>
<name>A0ABD0NZ19_CIRMR</name>
<evidence type="ECO:0000313" key="3">
    <source>
        <dbReference type="Proteomes" id="UP001529510"/>
    </source>
</evidence>
<accession>A0ABD0NZ19</accession>
<feature type="non-terminal residue" evidence="2">
    <location>
        <position position="1"/>
    </location>
</feature>
<organism evidence="2 3">
    <name type="scientific">Cirrhinus mrigala</name>
    <name type="common">Mrigala</name>
    <dbReference type="NCBI Taxonomy" id="683832"/>
    <lineage>
        <taxon>Eukaryota</taxon>
        <taxon>Metazoa</taxon>
        <taxon>Chordata</taxon>
        <taxon>Craniata</taxon>
        <taxon>Vertebrata</taxon>
        <taxon>Euteleostomi</taxon>
        <taxon>Actinopterygii</taxon>
        <taxon>Neopterygii</taxon>
        <taxon>Teleostei</taxon>
        <taxon>Ostariophysi</taxon>
        <taxon>Cypriniformes</taxon>
        <taxon>Cyprinidae</taxon>
        <taxon>Labeoninae</taxon>
        <taxon>Labeonini</taxon>
        <taxon>Cirrhinus</taxon>
    </lineage>
</organism>
<protein>
    <submittedName>
        <fullName evidence="2">Uncharacterized protein</fullName>
    </submittedName>
</protein>
<dbReference type="AlphaFoldDB" id="A0ABD0NZ19"/>